<keyword evidence="3 6" id="KW-0812">Transmembrane</keyword>
<keyword evidence="8" id="KW-1185">Reference proteome</keyword>
<keyword evidence="5 6" id="KW-0472">Membrane</keyword>
<keyword evidence="4 6" id="KW-1133">Transmembrane helix</keyword>
<dbReference type="Pfam" id="PF01040">
    <property type="entry name" value="UbiA"/>
    <property type="match status" value="1"/>
</dbReference>
<feature type="transmembrane region" description="Helical" evidence="6">
    <location>
        <begin position="334"/>
        <end position="353"/>
    </location>
</feature>
<dbReference type="AlphaFoldDB" id="A0A150WS25"/>
<feature type="transmembrane region" description="Helical" evidence="6">
    <location>
        <begin position="197"/>
        <end position="219"/>
    </location>
</feature>
<dbReference type="CDD" id="cd13962">
    <property type="entry name" value="PT_UbiA_UBIAD1"/>
    <property type="match status" value="1"/>
</dbReference>
<feature type="transmembrane region" description="Helical" evidence="6">
    <location>
        <begin position="61"/>
        <end position="83"/>
    </location>
</feature>
<proteinExistence type="predicted"/>
<name>A0A150WS25_BDEBC</name>
<dbReference type="GO" id="GO:0009234">
    <property type="term" value="P:menaquinone biosynthetic process"/>
    <property type="evidence" value="ECO:0007669"/>
    <property type="project" value="TreeGrafter"/>
</dbReference>
<organism evidence="7 8">
    <name type="scientific">Bdellovibrio bacteriovorus</name>
    <dbReference type="NCBI Taxonomy" id="959"/>
    <lineage>
        <taxon>Bacteria</taxon>
        <taxon>Pseudomonadati</taxon>
        <taxon>Bdellovibrionota</taxon>
        <taxon>Bdellovibrionia</taxon>
        <taxon>Bdellovibrionales</taxon>
        <taxon>Pseudobdellovibrionaceae</taxon>
        <taxon>Bdellovibrio</taxon>
    </lineage>
</organism>
<dbReference type="Proteomes" id="UP000075320">
    <property type="component" value="Unassembled WGS sequence"/>
</dbReference>
<evidence type="ECO:0000256" key="6">
    <source>
        <dbReference type="SAM" id="Phobius"/>
    </source>
</evidence>
<feature type="transmembrane region" description="Helical" evidence="6">
    <location>
        <begin position="152"/>
        <end position="185"/>
    </location>
</feature>
<dbReference type="InterPro" id="IPR000537">
    <property type="entry name" value="UbiA_prenyltransferase"/>
</dbReference>
<evidence type="ECO:0000256" key="4">
    <source>
        <dbReference type="ARBA" id="ARBA00022989"/>
    </source>
</evidence>
<evidence type="ECO:0000256" key="2">
    <source>
        <dbReference type="ARBA" id="ARBA00022679"/>
    </source>
</evidence>
<evidence type="ECO:0000256" key="5">
    <source>
        <dbReference type="ARBA" id="ARBA00023136"/>
    </source>
</evidence>
<sequence length="354" mass="39210">MSSLVTLSKNSPEFESYLLGTFDPKKRALPVQTLNVNSASETVTFRVVDVDQIARPSGFKVFFQALKIRSYFLVLMPLFLVLIKNMTEGNIFDPWAALLVVVGLKLAFASANLRNDYLDHMKGLDRVLGESGSRAIQNGWLTATQVKSFSNVFLFLALLCAIPLIVAYPEILMVVAFALAVGLWAQFQKQNSFKYQIGGELAIFLLLGPLLTLGAQMAMGGGFDVQVLLMGALWGWAVLFLVHLRNFRNILPSLQAGFSNTVNWLGFDKARRLLALWWGLLVVFNFTYSWEYADAGAGAVVSAILLLAAVPFVKRLKSLASPVGSEMKIAYRSGVYLFLLAMGLWILQCLWSLM</sequence>
<dbReference type="GO" id="GO:0016020">
    <property type="term" value="C:membrane"/>
    <property type="evidence" value="ECO:0007669"/>
    <property type="project" value="UniProtKB-SubCell"/>
</dbReference>
<dbReference type="EMBL" id="LUKE01000001">
    <property type="protein sequence ID" value="KYG67186.1"/>
    <property type="molecule type" value="Genomic_DNA"/>
</dbReference>
<feature type="transmembrane region" description="Helical" evidence="6">
    <location>
        <begin position="95"/>
        <end position="113"/>
    </location>
</feature>
<protein>
    <submittedName>
        <fullName evidence="7">1,4-dihydroxy-2-naphthoate octaprenyltransferase</fullName>
    </submittedName>
</protein>
<comment type="caution">
    <text evidence="7">The sequence shown here is derived from an EMBL/GenBank/DDBJ whole genome shotgun (WGS) entry which is preliminary data.</text>
</comment>
<keyword evidence="2 7" id="KW-0808">Transferase</keyword>
<gene>
    <name evidence="7" type="ORF">AZI86_09255</name>
</gene>
<evidence type="ECO:0000256" key="3">
    <source>
        <dbReference type="ARBA" id="ARBA00022692"/>
    </source>
</evidence>
<feature type="transmembrane region" description="Helical" evidence="6">
    <location>
        <begin position="225"/>
        <end position="244"/>
    </location>
</feature>
<comment type="subcellular location">
    <subcellularLocation>
        <location evidence="1">Membrane</location>
        <topology evidence="1">Multi-pass membrane protein</topology>
    </subcellularLocation>
</comment>
<feature type="transmembrane region" description="Helical" evidence="6">
    <location>
        <begin position="273"/>
        <end position="290"/>
    </location>
</feature>
<evidence type="ECO:0000313" key="8">
    <source>
        <dbReference type="Proteomes" id="UP000075320"/>
    </source>
</evidence>
<accession>A0A150WS25</accession>
<dbReference type="OrthoDB" id="5289459at2"/>
<feature type="transmembrane region" description="Helical" evidence="6">
    <location>
        <begin position="296"/>
        <end position="313"/>
    </location>
</feature>
<dbReference type="InterPro" id="IPR026046">
    <property type="entry name" value="UBIAD1"/>
</dbReference>
<reference evidence="7 8" key="1">
    <citation type="submission" date="2016-03" db="EMBL/GenBank/DDBJ databases">
        <authorList>
            <person name="Ploux O."/>
        </authorList>
    </citation>
    <scope>NUCLEOTIDE SEQUENCE [LARGE SCALE GENOMIC DNA]</scope>
    <source>
        <strain evidence="7 8">R0</strain>
    </source>
</reference>
<dbReference type="PANTHER" id="PTHR13929">
    <property type="entry name" value="1,4-DIHYDROXY-2-NAPHTHOATE OCTAPRENYLTRANSFERASE"/>
    <property type="match status" value="1"/>
</dbReference>
<dbReference type="RefSeq" id="WP_061834762.1">
    <property type="nucleotide sequence ID" value="NZ_LUKE01000001.1"/>
</dbReference>
<dbReference type="PANTHER" id="PTHR13929:SF0">
    <property type="entry name" value="UBIA PRENYLTRANSFERASE DOMAIN-CONTAINING PROTEIN 1"/>
    <property type="match status" value="1"/>
</dbReference>
<evidence type="ECO:0000256" key="1">
    <source>
        <dbReference type="ARBA" id="ARBA00004141"/>
    </source>
</evidence>
<dbReference type="GO" id="GO:0042371">
    <property type="term" value="P:vitamin K biosynthetic process"/>
    <property type="evidence" value="ECO:0007669"/>
    <property type="project" value="TreeGrafter"/>
</dbReference>
<evidence type="ECO:0000313" key="7">
    <source>
        <dbReference type="EMBL" id="KYG67186.1"/>
    </source>
</evidence>
<dbReference type="GO" id="GO:0004659">
    <property type="term" value="F:prenyltransferase activity"/>
    <property type="evidence" value="ECO:0007669"/>
    <property type="project" value="InterPro"/>
</dbReference>